<dbReference type="PANTHER" id="PTHR43711">
    <property type="entry name" value="TWO-COMPONENT HISTIDINE KINASE"/>
    <property type="match status" value="1"/>
</dbReference>
<dbReference type="Pfam" id="PF00989">
    <property type="entry name" value="PAS"/>
    <property type="match status" value="1"/>
</dbReference>
<name>A0ABW5LJF6_9FLAO</name>
<evidence type="ECO:0000313" key="10">
    <source>
        <dbReference type="EMBL" id="MFD2564376.1"/>
    </source>
</evidence>
<dbReference type="InterPro" id="IPR036890">
    <property type="entry name" value="HATPase_C_sf"/>
</dbReference>
<dbReference type="PROSITE" id="PS50113">
    <property type="entry name" value="PAC"/>
    <property type="match status" value="1"/>
</dbReference>
<proteinExistence type="predicted"/>
<evidence type="ECO:0000259" key="8">
    <source>
        <dbReference type="PROSITE" id="PS50112"/>
    </source>
</evidence>
<dbReference type="EC" id="2.7.13.3" evidence="2"/>
<sequence>MLQTNESTFDILAEAISEGVIIVDENQTIVATNTAAEEMFNYDKGTLKGQPLNILIPQQYRGNHGGHFKSFLHKSEKRKMGRGRDIYGVRKCGSSFPVEAGLSPFEIYGKTFVMALVMDITIRKKAEQELKHWATIFDESLNEIFIFDAASLKFVDVNRGAQKNIGYSLDELKELTPVDIKPNYNEPQFLELIEPLLQQIEEKLQFETVHQRKDGSTYPVEVHLQLSTLGDHPVFVAIIVDITERKNYTEKLEKTVTKRTEQLTEALAKEKDLNELKTKFLSLVSHEFKTPLSGILTSTTLIGKYTKEEQQEKRDKHLATIKNKVKYLDNILNDFLSVERLESGKVKYKFTTFPLSKVINEVIYDANMLLKDGQRIKYPQDIDEHIIDFDEKILELVLTNLIRNAIKYSGEHTEIDLQVVFENDLLTFHIIDEGIGIPEKEQQFIFNRYFRAENALLDQGTGIGLNIVKSHLENLGGSITFTSKENQGSTFTVQIPVAKQS</sequence>
<evidence type="ECO:0000313" key="11">
    <source>
        <dbReference type="Proteomes" id="UP001597319"/>
    </source>
</evidence>
<dbReference type="SMART" id="SM00091">
    <property type="entry name" value="PAS"/>
    <property type="match status" value="2"/>
</dbReference>
<dbReference type="EMBL" id="JBHULE010000019">
    <property type="protein sequence ID" value="MFD2564376.1"/>
    <property type="molecule type" value="Genomic_DNA"/>
</dbReference>
<protein>
    <recommendedName>
        <fullName evidence="2">histidine kinase</fullName>
        <ecNumber evidence="2">2.7.13.3</ecNumber>
    </recommendedName>
</protein>
<accession>A0ABW5LJF6</accession>
<evidence type="ECO:0000259" key="7">
    <source>
        <dbReference type="PROSITE" id="PS50109"/>
    </source>
</evidence>
<evidence type="ECO:0000256" key="3">
    <source>
        <dbReference type="ARBA" id="ARBA00022553"/>
    </source>
</evidence>
<dbReference type="InterPro" id="IPR036097">
    <property type="entry name" value="HisK_dim/P_sf"/>
</dbReference>
<evidence type="ECO:0000256" key="5">
    <source>
        <dbReference type="ARBA" id="ARBA00022777"/>
    </source>
</evidence>
<dbReference type="Gene3D" id="3.30.450.20">
    <property type="entry name" value="PAS domain"/>
    <property type="match status" value="2"/>
</dbReference>
<dbReference type="InterPro" id="IPR050736">
    <property type="entry name" value="Sensor_HK_Regulatory"/>
</dbReference>
<evidence type="ECO:0000256" key="4">
    <source>
        <dbReference type="ARBA" id="ARBA00022679"/>
    </source>
</evidence>
<dbReference type="SUPFAM" id="SSF55874">
    <property type="entry name" value="ATPase domain of HSP90 chaperone/DNA topoisomerase II/histidine kinase"/>
    <property type="match status" value="1"/>
</dbReference>
<dbReference type="SMART" id="SM00388">
    <property type="entry name" value="HisKA"/>
    <property type="match status" value="1"/>
</dbReference>
<dbReference type="PROSITE" id="PS50112">
    <property type="entry name" value="PAS"/>
    <property type="match status" value="1"/>
</dbReference>
<dbReference type="InterPro" id="IPR000014">
    <property type="entry name" value="PAS"/>
</dbReference>
<dbReference type="InterPro" id="IPR004358">
    <property type="entry name" value="Sig_transdc_His_kin-like_C"/>
</dbReference>
<keyword evidence="5" id="KW-0418">Kinase</keyword>
<dbReference type="InterPro" id="IPR003661">
    <property type="entry name" value="HisK_dim/P_dom"/>
</dbReference>
<dbReference type="PROSITE" id="PS50109">
    <property type="entry name" value="HIS_KIN"/>
    <property type="match status" value="1"/>
</dbReference>
<keyword evidence="4" id="KW-0808">Transferase</keyword>
<dbReference type="SUPFAM" id="SSF55785">
    <property type="entry name" value="PYP-like sensor domain (PAS domain)"/>
    <property type="match status" value="2"/>
</dbReference>
<dbReference type="CDD" id="cd00130">
    <property type="entry name" value="PAS"/>
    <property type="match status" value="2"/>
</dbReference>
<dbReference type="InterPro" id="IPR035965">
    <property type="entry name" value="PAS-like_dom_sf"/>
</dbReference>
<evidence type="ECO:0000256" key="6">
    <source>
        <dbReference type="ARBA" id="ARBA00023012"/>
    </source>
</evidence>
<keyword evidence="6" id="KW-0902">Two-component regulatory system</keyword>
<dbReference type="RefSeq" id="WP_378294210.1">
    <property type="nucleotide sequence ID" value="NZ_JBHULE010000019.1"/>
</dbReference>
<dbReference type="Gene3D" id="3.30.565.10">
    <property type="entry name" value="Histidine kinase-like ATPase, C-terminal domain"/>
    <property type="match status" value="1"/>
</dbReference>
<evidence type="ECO:0000259" key="9">
    <source>
        <dbReference type="PROSITE" id="PS50113"/>
    </source>
</evidence>
<dbReference type="NCBIfam" id="TIGR00229">
    <property type="entry name" value="sensory_box"/>
    <property type="match status" value="2"/>
</dbReference>
<evidence type="ECO:0000256" key="1">
    <source>
        <dbReference type="ARBA" id="ARBA00000085"/>
    </source>
</evidence>
<feature type="domain" description="PAC" evidence="9">
    <location>
        <begin position="202"/>
        <end position="254"/>
    </location>
</feature>
<feature type="domain" description="Histidine kinase" evidence="7">
    <location>
        <begin position="283"/>
        <end position="499"/>
    </location>
</feature>
<comment type="caution">
    <text evidence="10">The sequence shown here is derived from an EMBL/GenBank/DDBJ whole genome shotgun (WGS) entry which is preliminary data.</text>
</comment>
<reference evidence="11" key="1">
    <citation type="journal article" date="2019" name="Int. J. Syst. Evol. Microbiol.">
        <title>The Global Catalogue of Microorganisms (GCM) 10K type strain sequencing project: providing services to taxonomists for standard genome sequencing and annotation.</title>
        <authorList>
            <consortium name="The Broad Institute Genomics Platform"/>
            <consortium name="The Broad Institute Genome Sequencing Center for Infectious Disease"/>
            <person name="Wu L."/>
            <person name="Ma J."/>
        </authorList>
    </citation>
    <scope>NUCLEOTIDE SEQUENCE [LARGE SCALE GENOMIC DNA]</scope>
    <source>
        <strain evidence="11">KCTC 52274</strain>
    </source>
</reference>
<dbReference type="InterPro" id="IPR005467">
    <property type="entry name" value="His_kinase_dom"/>
</dbReference>
<comment type="catalytic activity">
    <reaction evidence="1">
        <text>ATP + protein L-histidine = ADP + protein N-phospho-L-histidine.</text>
        <dbReference type="EC" id="2.7.13.3"/>
    </reaction>
</comment>
<dbReference type="InterPro" id="IPR000700">
    <property type="entry name" value="PAS-assoc_C"/>
</dbReference>
<dbReference type="Proteomes" id="UP001597319">
    <property type="component" value="Unassembled WGS sequence"/>
</dbReference>
<dbReference type="CDD" id="cd00082">
    <property type="entry name" value="HisKA"/>
    <property type="match status" value="1"/>
</dbReference>
<dbReference type="SUPFAM" id="SSF47384">
    <property type="entry name" value="Homodimeric domain of signal transducing histidine kinase"/>
    <property type="match status" value="1"/>
</dbReference>
<dbReference type="InterPro" id="IPR013767">
    <property type="entry name" value="PAS_fold"/>
</dbReference>
<dbReference type="Gene3D" id="1.10.287.130">
    <property type="match status" value="1"/>
</dbReference>
<evidence type="ECO:0000256" key="2">
    <source>
        <dbReference type="ARBA" id="ARBA00012438"/>
    </source>
</evidence>
<dbReference type="SMART" id="SM00387">
    <property type="entry name" value="HATPase_c"/>
    <property type="match status" value="1"/>
</dbReference>
<organism evidence="10 11">
    <name type="scientific">Aquimarina rubra</name>
    <dbReference type="NCBI Taxonomy" id="1920033"/>
    <lineage>
        <taxon>Bacteria</taxon>
        <taxon>Pseudomonadati</taxon>
        <taxon>Bacteroidota</taxon>
        <taxon>Flavobacteriia</taxon>
        <taxon>Flavobacteriales</taxon>
        <taxon>Flavobacteriaceae</taxon>
        <taxon>Aquimarina</taxon>
    </lineage>
</organism>
<dbReference type="Pfam" id="PF00512">
    <property type="entry name" value="HisKA"/>
    <property type="match status" value="1"/>
</dbReference>
<dbReference type="PANTHER" id="PTHR43711:SF26">
    <property type="entry name" value="SENSOR HISTIDINE KINASE RCSC"/>
    <property type="match status" value="1"/>
</dbReference>
<dbReference type="PRINTS" id="PR00344">
    <property type="entry name" value="BCTRLSENSOR"/>
</dbReference>
<dbReference type="Pfam" id="PF13426">
    <property type="entry name" value="PAS_9"/>
    <property type="match status" value="1"/>
</dbReference>
<dbReference type="InterPro" id="IPR003594">
    <property type="entry name" value="HATPase_dom"/>
</dbReference>
<keyword evidence="3" id="KW-0597">Phosphoprotein</keyword>
<keyword evidence="11" id="KW-1185">Reference proteome</keyword>
<dbReference type="Pfam" id="PF02518">
    <property type="entry name" value="HATPase_c"/>
    <property type="match status" value="1"/>
</dbReference>
<dbReference type="CDD" id="cd00075">
    <property type="entry name" value="HATPase"/>
    <property type="match status" value="1"/>
</dbReference>
<gene>
    <name evidence="10" type="ORF">ACFSR1_16970</name>
</gene>
<feature type="domain" description="PAS" evidence="8">
    <location>
        <begin position="5"/>
        <end position="58"/>
    </location>
</feature>